<evidence type="ECO:0000313" key="5">
    <source>
        <dbReference type="EMBL" id="CAB4797099.1"/>
    </source>
</evidence>
<proteinExistence type="predicted"/>
<dbReference type="Pfam" id="PF13822">
    <property type="entry name" value="ACC_epsilon"/>
    <property type="match status" value="1"/>
</dbReference>
<reference evidence="3" key="1">
    <citation type="submission" date="2020-05" db="EMBL/GenBank/DDBJ databases">
        <authorList>
            <person name="Chiriac C."/>
            <person name="Salcher M."/>
            <person name="Ghai R."/>
            <person name="Kavagutti S V."/>
        </authorList>
    </citation>
    <scope>NUCLEOTIDE SEQUENCE</scope>
</reference>
<organism evidence="3">
    <name type="scientific">freshwater metagenome</name>
    <dbReference type="NCBI Taxonomy" id="449393"/>
    <lineage>
        <taxon>unclassified sequences</taxon>
        <taxon>metagenomes</taxon>
        <taxon>ecological metagenomes</taxon>
    </lineage>
</organism>
<evidence type="ECO:0000313" key="4">
    <source>
        <dbReference type="EMBL" id="CAB4750163.1"/>
    </source>
</evidence>
<dbReference type="EMBL" id="CAEZYC010000005">
    <property type="protein sequence ID" value="CAB4698788.1"/>
    <property type="molecule type" value="Genomic_DNA"/>
</dbReference>
<dbReference type="AlphaFoldDB" id="A0A6J6PQL5"/>
<dbReference type="InterPro" id="IPR032716">
    <property type="entry name" value="ACC_epsilon"/>
</dbReference>
<sequence>MSQDFQVVRGAPDAAELAAVIMVITAQAALTAQARNKREQLRNEWNAPHRSVRKSFEHGAGTWRRSALPHPY</sequence>
<dbReference type="EMBL" id="CAFBPK010000007">
    <property type="protein sequence ID" value="CAB5015855.1"/>
    <property type="molecule type" value="Genomic_DNA"/>
</dbReference>
<dbReference type="EMBL" id="CAFAAO010000003">
    <property type="protein sequence ID" value="CAB4797099.1"/>
    <property type="molecule type" value="Genomic_DNA"/>
</dbReference>
<evidence type="ECO:0000313" key="7">
    <source>
        <dbReference type="EMBL" id="CAB5015855.1"/>
    </source>
</evidence>
<dbReference type="EMBL" id="CAESAI010000027">
    <property type="protein sequence ID" value="CAB4341780.1"/>
    <property type="molecule type" value="Genomic_DNA"/>
</dbReference>
<evidence type="ECO:0000313" key="1">
    <source>
        <dbReference type="EMBL" id="CAB4330422.1"/>
    </source>
</evidence>
<gene>
    <name evidence="3" type="ORF">UFOPK2648_00200</name>
    <name evidence="4" type="ORF">UFOPK2824_00656</name>
    <name evidence="5" type="ORF">UFOPK3037_00372</name>
    <name evidence="6" type="ORF">UFOPK3278_00342</name>
    <name evidence="2" type="ORF">UFOPK3406_01062</name>
    <name evidence="1" type="ORF">UFOPK3925_00120</name>
    <name evidence="7" type="ORF">UFOPK4097_00609</name>
</gene>
<dbReference type="EMBL" id="CAFBIX010000006">
    <property type="protein sequence ID" value="CAB4846515.1"/>
    <property type="molecule type" value="Genomic_DNA"/>
</dbReference>
<name>A0A6J6PQL5_9ZZZZ</name>
<evidence type="ECO:0000313" key="2">
    <source>
        <dbReference type="EMBL" id="CAB4341780.1"/>
    </source>
</evidence>
<evidence type="ECO:0000313" key="3">
    <source>
        <dbReference type="EMBL" id="CAB4698788.1"/>
    </source>
</evidence>
<evidence type="ECO:0000313" key="6">
    <source>
        <dbReference type="EMBL" id="CAB4846515.1"/>
    </source>
</evidence>
<dbReference type="GO" id="GO:0003989">
    <property type="term" value="F:acetyl-CoA carboxylase activity"/>
    <property type="evidence" value="ECO:0007669"/>
    <property type="project" value="InterPro"/>
</dbReference>
<dbReference type="GO" id="GO:0004658">
    <property type="term" value="F:propionyl-CoA carboxylase activity"/>
    <property type="evidence" value="ECO:0007669"/>
    <property type="project" value="InterPro"/>
</dbReference>
<dbReference type="EMBL" id="CAEZZD010000089">
    <property type="protein sequence ID" value="CAB4750163.1"/>
    <property type="molecule type" value="Genomic_DNA"/>
</dbReference>
<protein>
    <submittedName>
        <fullName evidence="3">Unannotated protein</fullName>
    </submittedName>
</protein>
<dbReference type="EMBL" id="CAESAD010000001">
    <property type="protein sequence ID" value="CAB4330422.1"/>
    <property type="molecule type" value="Genomic_DNA"/>
</dbReference>
<accession>A0A6J6PQL5</accession>